<gene>
    <name evidence="2" type="ORF">K788_0001660</name>
</gene>
<protein>
    <submittedName>
        <fullName evidence="2">Uncharacterized protein</fullName>
    </submittedName>
</protein>
<keyword evidence="2" id="KW-0614">Plasmid</keyword>
<name>A0A0N7JVR9_9BURK</name>
<accession>A0A0N7JVR9</accession>
<evidence type="ECO:0000256" key="1">
    <source>
        <dbReference type="SAM" id="MobiDB-lite"/>
    </source>
</evidence>
<dbReference type="Proteomes" id="UP000019146">
    <property type="component" value="Plasmid unnamed"/>
</dbReference>
<sequence length="47" mass="5446">MSMGCRWHAAPDANPGKHWPTRIHHRRRALATAAFQRAWLRLVSRNG</sequence>
<evidence type="ECO:0000313" key="2">
    <source>
        <dbReference type="EMBL" id="ALL69981.1"/>
    </source>
</evidence>
<geneLocation type="plasmid" evidence="3"/>
<evidence type="ECO:0000313" key="3">
    <source>
        <dbReference type="Proteomes" id="UP000019146"/>
    </source>
</evidence>
<organism evidence="2 3">
    <name type="scientific">Paraburkholderia caribensis MBA4</name>
    <dbReference type="NCBI Taxonomy" id="1323664"/>
    <lineage>
        <taxon>Bacteria</taxon>
        <taxon>Pseudomonadati</taxon>
        <taxon>Pseudomonadota</taxon>
        <taxon>Betaproteobacteria</taxon>
        <taxon>Burkholderiales</taxon>
        <taxon>Burkholderiaceae</taxon>
        <taxon>Paraburkholderia</taxon>
    </lineage>
</organism>
<dbReference type="EMBL" id="CP012748">
    <property type="protein sequence ID" value="ALL69981.1"/>
    <property type="molecule type" value="Genomic_DNA"/>
</dbReference>
<reference evidence="2 3" key="1">
    <citation type="journal article" date="2014" name="Genome Announc.">
        <title>Draft Genome Sequence of the Haloacid-Degrading Burkholderia caribensis Strain MBA4.</title>
        <authorList>
            <person name="Pan Y."/>
            <person name="Kong K.F."/>
            <person name="Tsang J.S."/>
        </authorList>
    </citation>
    <scope>NUCLEOTIDE SEQUENCE [LARGE SCALE GENOMIC DNA]</scope>
    <source>
        <strain evidence="2 3">MBA4</strain>
        <plasmid evidence="3">Plasmid</plasmid>
    </source>
</reference>
<dbReference type="KEGG" id="bcai:K788_0001660"/>
<dbReference type="AlphaFoldDB" id="A0A0N7JVR9"/>
<proteinExistence type="predicted"/>
<feature type="region of interest" description="Disordered" evidence="1">
    <location>
        <begin position="1"/>
        <end position="20"/>
    </location>
</feature>